<accession>A0A0N0ZTA6</accession>
<dbReference type="Proteomes" id="UP000053099">
    <property type="component" value="Unassembled WGS sequence"/>
</dbReference>
<evidence type="ECO:0000256" key="1">
    <source>
        <dbReference type="SAM" id="SignalP"/>
    </source>
</evidence>
<organism evidence="2 3">
    <name type="scientific">Thermus scotoductus</name>
    <dbReference type="NCBI Taxonomy" id="37636"/>
    <lineage>
        <taxon>Bacteria</taxon>
        <taxon>Thermotogati</taxon>
        <taxon>Deinococcota</taxon>
        <taxon>Deinococci</taxon>
        <taxon>Thermales</taxon>
        <taxon>Thermaceae</taxon>
        <taxon>Thermus</taxon>
    </lineage>
</organism>
<evidence type="ECO:0000313" key="3">
    <source>
        <dbReference type="Proteomes" id="UP000053099"/>
    </source>
</evidence>
<protein>
    <recommendedName>
        <fullName evidence="4">Lipoprotein</fullName>
    </recommendedName>
</protein>
<evidence type="ECO:0008006" key="4">
    <source>
        <dbReference type="Google" id="ProtNLM"/>
    </source>
</evidence>
<dbReference type="PROSITE" id="PS51257">
    <property type="entry name" value="PROKAR_LIPOPROTEIN"/>
    <property type="match status" value="1"/>
</dbReference>
<name>A0A0N0ZTA6_THESC</name>
<keyword evidence="1" id="KW-0732">Signal</keyword>
<sequence>MKKIGWLLLLALAACSAPQGIKTTGKLRIQSVQPDVVSGCTVRAGDWMALKGNTFGTQEEWDAGINRALFPPDPGLPAENPEITQAENPATLMFRVPMGAESGILRIHVEGVGDAEIPIAVEGISPEMAVPGCELPAPPQNPD</sequence>
<reference evidence="2 3" key="1">
    <citation type="submission" date="2015-09" db="EMBL/GenBank/DDBJ databases">
        <title>Draft genome sequence of Thermus scotoductus strain K1 isolated from a geothermal spring in Nagorno-Karabakh, Armenia.</title>
        <authorList>
            <person name="Saghatelyan A."/>
            <person name="Poghosyan L."/>
            <person name="Panosyan H."/>
            <person name="Birkeland N.-K."/>
        </authorList>
    </citation>
    <scope>NUCLEOTIDE SEQUENCE [LARGE SCALE GENOMIC DNA]</scope>
    <source>
        <strain evidence="2 3">K1</strain>
    </source>
</reference>
<dbReference type="EMBL" id="LJJR01000004">
    <property type="protein sequence ID" value="KPD32833.1"/>
    <property type="molecule type" value="Genomic_DNA"/>
</dbReference>
<comment type="caution">
    <text evidence="2">The sequence shown here is derived from an EMBL/GenBank/DDBJ whole genome shotgun (WGS) entry which is preliminary data.</text>
</comment>
<dbReference type="PATRIC" id="fig|37636.3.peg.1389"/>
<feature type="signal peptide" evidence="1">
    <location>
        <begin position="1"/>
        <end position="19"/>
    </location>
</feature>
<gene>
    <name evidence="2" type="ORF">AN926_01135</name>
</gene>
<evidence type="ECO:0000313" key="2">
    <source>
        <dbReference type="EMBL" id="KPD32833.1"/>
    </source>
</evidence>
<dbReference type="AlphaFoldDB" id="A0A0N0ZTA6"/>
<proteinExistence type="predicted"/>
<feature type="chain" id="PRO_5005865217" description="Lipoprotein" evidence="1">
    <location>
        <begin position="20"/>
        <end position="143"/>
    </location>
</feature>